<sequence>MKKISRMISLVAAALFLSGLVAPAPALAAKAAPEPNVGYVDRQQVFNSYPGIQDLLRQIQSMREAAQKDYDARSKDLSPGERKALNDTIAREEAQREDALMKPVGDKIEASIKAVAGEKGLPAIVDAGIVVYGGIDITADVIAKMKQ</sequence>
<reference evidence="4 5" key="1">
    <citation type="submission" date="2016-10" db="EMBL/GenBank/DDBJ databases">
        <authorList>
            <person name="de Groot N.N."/>
        </authorList>
    </citation>
    <scope>NUCLEOTIDE SEQUENCE [LARGE SCALE GENOMIC DNA]</scope>
    <source>
        <strain evidence="4 5">DSM 13305</strain>
    </source>
</reference>
<dbReference type="RefSeq" id="WP_177173615.1">
    <property type="nucleotide sequence ID" value="NZ_FODY01000020.1"/>
</dbReference>
<dbReference type="EMBL" id="FODY01000020">
    <property type="protein sequence ID" value="SEP35050.1"/>
    <property type="molecule type" value="Genomic_DNA"/>
</dbReference>
<dbReference type="SMART" id="SM00935">
    <property type="entry name" value="OmpH"/>
    <property type="match status" value="1"/>
</dbReference>
<dbReference type="AlphaFoldDB" id="A0A1H8X542"/>
<dbReference type="SUPFAM" id="SSF111384">
    <property type="entry name" value="OmpH-like"/>
    <property type="match status" value="1"/>
</dbReference>
<feature type="chain" id="PRO_5011480411" evidence="3">
    <location>
        <begin position="29"/>
        <end position="147"/>
    </location>
</feature>
<keyword evidence="5" id="KW-1185">Reference proteome</keyword>
<dbReference type="Pfam" id="PF03938">
    <property type="entry name" value="OmpH"/>
    <property type="match status" value="1"/>
</dbReference>
<dbReference type="STRING" id="112903.SAMN04490178_12045"/>
<dbReference type="GO" id="GO:0005829">
    <property type="term" value="C:cytosol"/>
    <property type="evidence" value="ECO:0007669"/>
    <property type="project" value="TreeGrafter"/>
</dbReference>
<evidence type="ECO:0000256" key="2">
    <source>
        <dbReference type="ARBA" id="ARBA00022729"/>
    </source>
</evidence>
<dbReference type="Gene3D" id="3.30.910.20">
    <property type="entry name" value="Skp domain"/>
    <property type="match status" value="1"/>
</dbReference>
<keyword evidence="2 3" id="KW-0732">Signal</keyword>
<dbReference type="PANTHER" id="PTHR35089">
    <property type="entry name" value="CHAPERONE PROTEIN SKP"/>
    <property type="match status" value="1"/>
</dbReference>
<evidence type="ECO:0000256" key="1">
    <source>
        <dbReference type="ARBA" id="ARBA00009091"/>
    </source>
</evidence>
<dbReference type="GO" id="GO:0051082">
    <property type="term" value="F:unfolded protein binding"/>
    <property type="evidence" value="ECO:0007669"/>
    <property type="project" value="InterPro"/>
</dbReference>
<protein>
    <submittedName>
        <fullName evidence="4">Outer membrane protein</fullName>
    </submittedName>
</protein>
<dbReference type="GO" id="GO:0050821">
    <property type="term" value="P:protein stabilization"/>
    <property type="evidence" value="ECO:0007669"/>
    <property type="project" value="TreeGrafter"/>
</dbReference>
<gene>
    <name evidence="4" type="ORF">SAMN04490178_12045</name>
</gene>
<organism evidence="4 5">
    <name type="scientific">Propionispora vibrioides</name>
    <dbReference type="NCBI Taxonomy" id="112903"/>
    <lineage>
        <taxon>Bacteria</taxon>
        <taxon>Bacillati</taxon>
        <taxon>Bacillota</taxon>
        <taxon>Negativicutes</taxon>
        <taxon>Selenomonadales</taxon>
        <taxon>Sporomusaceae</taxon>
        <taxon>Propionispora</taxon>
    </lineage>
</organism>
<dbReference type="InterPro" id="IPR005632">
    <property type="entry name" value="Chaperone_Skp"/>
</dbReference>
<feature type="signal peptide" evidence="3">
    <location>
        <begin position="1"/>
        <end position="28"/>
    </location>
</feature>
<name>A0A1H8X542_9FIRM</name>
<dbReference type="PANTHER" id="PTHR35089:SF1">
    <property type="entry name" value="CHAPERONE PROTEIN SKP"/>
    <property type="match status" value="1"/>
</dbReference>
<proteinExistence type="inferred from homology"/>
<evidence type="ECO:0000313" key="4">
    <source>
        <dbReference type="EMBL" id="SEP35050.1"/>
    </source>
</evidence>
<dbReference type="Proteomes" id="UP000198847">
    <property type="component" value="Unassembled WGS sequence"/>
</dbReference>
<comment type="similarity">
    <text evidence="1">Belongs to the Skp family.</text>
</comment>
<accession>A0A1H8X542</accession>
<evidence type="ECO:0000313" key="5">
    <source>
        <dbReference type="Proteomes" id="UP000198847"/>
    </source>
</evidence>
<evidence type="ECO:0000256" key="3">
    <source>
        <dbReference type="SAM" id="SignalP"/>
    </source>
</evidence>
<dbReference type="InterPro" id="IPR024930">
    <property type="entry name" value="Skp_dom_sf"/>
</dbReference>